<dbReference type="PANTHER" id="PTHR39420">
    <property type="match status" value="1"/>
</dbReference>
<dbReference type="SUPFAM" id="SSF55486">
    <property type="entry name" value="Metalloproteases ('zincins'), catalytic domain"/>
    <property type="match status" value="1"/>
</dbReference>
<dbReference type="EMBL" id="CP059343">
    <property type="protein sequence ID" value="QMS57543.1"/>
    <property type="molecule type" value="Genomic_DNA"/>
</dbReference>
<feature type="compositionally biased region" description="Low complexity" evidence="1">
    <location>
        <begin position="478"/>
        <end position="513"/>
    </location>
</feature>
<dbReference type="InterPro" id="IPR018766">
    <property type="entry name" value="Zinicin_2"/>
</dbReference>
<feature type="region of interest" description="Disordered" evidence="1">
    <location>
        <begin position="439"/>
        <end position="539"/>
    </location>
</feature>
<feature type="region of interest" description="Disordered" evidence="1">
    <location>
        <begin position="391"/>
        <end position="416"/>
    </location>
</feature>
<organism evidence="2 3">
    <name type="scientific">Kocuria varians</name>
    <name type="common">Micrococcus varians</name>
    <dbReference type="NCBI Taxonomy" id="1272"/>
    <lineage>
        <taxon>Bacteria</taxon>
        <taxon>Bacillati</taxon>
        <taxon>Actinomycetota</taxon>
        <taxon>Actinomycetes</taxon>
        <taxon>Micrococcales</taxon>
        <taxon>Micrococcaceae</taxon>
        <taxon>Kocuria</taxon>
    </lineage>
</organism>
<gene>
    <name evidence="2" type="ORF">CIB50_0002290</name>
</gene>
<keyword evidence="3" id="KW-1185">Reference proteome</keyword>
<dbReference type="KEGG" id="kvr:CIB50_0002290"/>
<dbReference type="Pfam" id="PF10103">
    <property type="entry name" value="Zincin_2"/>
    <property type="match status" value="1"/>
</dbReference>
<dbReference type="Proteomes" id="UP000216825">
    <property type="component" value="Chromosome"/>
</dbReference>
<reference evidence="2 3" key="2">
    <citation type="submission" date="2020-07" db="EMBL/GenBank/DDBJ databases">
        <title>Genome of starter culture bacteria Kocuria salsicia reveals its technological properties and safety for usage in meat industry.</title>
        <authorList>
            <person name="Michael M."/>
            <person name="Konstantin K."/>
            <person name="Evgenii K."/>
            <person name="Galina S."/>
            <person name="Oksana K."/>
            <person name="Andrei L."/>
        </authorList>
    </citation>
    <scope>NUCLEOTIDE SEQUENCE [LARGE SCALE GENOMIC DNA]</scope>
    <source>
        <strain evidence="2 3">80</strain>
    </source>
</reference>
<dbReference type="InterPro" id="IPR042271">
    <property type="entry name" value="Zinicin_2_N"/>
</dbReference>
<proteinExistence type="predicted"/>
<dbReference type="NCBIfam" id="TIGR03624">
    <property type="entry name" value="putative hydrolase"/>
    <property type="match status" value="1"/>
</dbReference>
<accession>A0A7D7Q8S9</accession>
<feature type="region of interest" description="Disordered" evidence="1">
    <location>
        <begin position="1"/>
        <end position="21"/>
    </location>
</feature>
<feature type="compositionally biased region" description="Basic and acidic residues" evidence="1">
    <location>
        <begin position="12"/>
        <end position="21"/>
    </location>
</feature>
<protein>
    <recommendedName>
        <fullName evidence="4">Hydrolase</fullName>
    </recommendedName>
</protein>
<dbReference type="Gene3D" id="1.20.150.30">
    <property type="entry name" value="Zincin-like metallopeptidase, N-terminal domain"/>
    <property type="match status" value="1"/>
</dbReference>
<evidence type="ECO:0000313" key="2">
    <source>
        <dbReference type="EMBL" id="QMS57543.1"/>
    </source>
</evidence>
<evidence type="ECO:0008006" key="4">
    <source>
        <dbReference type="Google" id="ProtNLM"/>
    </source>
</evidence>
<feature type="compositionally biased region" description="Acidic residues" evidence="1">
    <location>
        <begin position="406"/>
        <end position="416"/>
    </location>
</feature>
<sequence>MPSNPPNDENGENPKDPFQEMFERLLGSGAMKPGDMPAGMPVDPQAMSMMFQQIRSMMSSSGSGEPVNWELAHQNARQAAAQKGDPSVTEKQKGAVSDAMKLADLWLTEKTAFGEAPVLPSAWSRAEWVEATWQTWQEMSAPVATSVSKAMTEALTQQLPPELSQAMGGADLSGMLAGAGSMMFGMQLGQAVGALSCEVLSSTDVGIPLAKDKCALVPSNVAEFSEGLDLPASDVMLYLAIREAAHTRLFHGVAWLRQYVLDLITAFASEIHIDMERIESIAQELDPSDPSGIQDALTSGVFSPEMTPSQEATLAKLETVLALIEGWVNRVTVAATQNIPSAPALTEMMARRRAEGGPAERTFGSLVGLELRPRRLREAAAFWAYLEEQRGTTERDGLWESPELLPTDEDLDDPQGFEERRGLLTASDEEMDAALEKLLSGGYDDGSGASGSETTDSEAPGSEAAGAQGNESQDDSSRSSGSANSGAPDSGASDDGTADDGASNDGTADDGASNDGPGKNGPQGQDPADGTDPEGPSAR</sequence>
<dbReference type="AlphaFoldDB" id="A0A7D7Q8S9"/>
<dbReference type="PANTHER" id="PTHR39420:SF2">
    <property type="entry name" value="HYDROLASE"/>
    <property type="match status" value="1"/>
</dbReference>
<reference evidence="3" key="1">
    <citation type="submission" date="2017-08" db="EMBL/GenBank/DDBJ databases">
        <title>Draft Genome Sequence of Kocuria varians 80.</title>
        <authorList>
            <person name="Minaev M."/>
            <person name="Kurbakov K.A."/>
            <person name="Solodovnikova G.I."/>
            <person name="Kuznetsova O.A."/>
            <person name="Lisitsyn A.B."/>
        </authorList>
    </citation>
    <scope>NUCLEOTIDE SEQUENCE [LARGE SCALE GENOMIC DNA]</scope>
    <source>
        <strain evidence="3">80</strain>
    </source>
</reference>
<name>A0A7D7Q8S9_KOCVA</name>
<dbReference type="RefSeq" id="WP_258924134.1">
    <property type="nucleotide sequence ID" value="NZ_CP059343.1"/>
</dbReference>
<evidence type="ECO:0000313" key="3">
    <source>
        <dbReference type="Proteomes" id="UP000216825"/>
    </source>
</evidence>
<evidence type="ECO:0000256" key="1">
    <source>
        <dbReference type="SAM" id="MobiDB-lite"/>
    </source>
</evidence>